<dbReference type="PANTHER" id="PTHR14969">
    <property type="entry name" value="SPHINGOSINE-1-PHOSPHATE PHOSPHOHYDROLASE"/>
    <property type="match status" value="1"/>
</dbReference>
<evidence type="ECO:0000256" key="7">
    <source>
        <dbReference type="ARBA" id="ARBA00023136"/>
    </source>
</evidence>
<gene>
    <name evidence="12" type="ORF">SAMN05216361_0503</name>
</gene>
<evidence type="ECO:0000259" key="11">
    <source>
        <dbReference type="SMART" id="SM00014"/>
    </source>
</evidence>
<dbReference type="InterPro" id="IPR000326">
    <property type="entry name" value="PAP2/HPO"/>
</dbReference>
<feature type="domain" description="Phosphatidic acid phosphatase type 2/haloperoxidase" evidence="11">
    <location>
        <begin position="58"/>
        <end position="168"/>
    </location>
</feature>
<sequence length="172" mass="19289">MGLKSVTKYDTVLFHWLYGLTLNRDCRAIIWLSRTGDGYLYLVIGLALMWFEPEYGELFLYTALMAYGLELPIYVVLKRAFKRPRPCDFISNLTAHVTPSDKFSLPSGHTAAAWLMATIIAHFYPPFAVLAYTWATLIGLSRILLGVHYPTDVIAGTLLGITIAQLSLTILV</sequence>
<keyword evidence="3" id="KW-1003">Cell membrane</keyword>
<reference evidence="13" key="1">
    <citation type="submission" date="2016-11" db="EMBL/GenBank/DDBJ databases">
        <authorList>
            <person name="Varghese N."/>
            <person name="Submissions S."/>
        </authorList>
    </citation>
    <scope>NUCLEOTIDE SEQUENCE [LARGE SCALE GENOMIC DNA]</scope>
    <source>
        <strain evidence="13">CGMCC 1.8995</strain>
    </source>
</reference>
<comment type="catalytic activity">
    <reaction evidence="9">
        <text>di-trans,octa-cis-undecaprenyl diphosphate + H2O = di-trans,octa-cis-undecaprenyl phosphate + phosphate + H(+)</text>
        <dbReference type="Rhea" id="RHEA:28094"/>
        <dbReference type="ChEBI" id="CHEBI:15377"/>
        <dbReference type="ChEBI" id="CHEBI:15378"/>
        <dbReference type="ChEBI" id="CHEBI:43474"/>
        <dbReference type="ChEBI" id="CHEBI:58405"/>
        <dbReference type="ChEBI" id="CHEBI:60392"/>
        <dbReference type="EC" id="3.6.1.27"/>
    </reaction>
</comment>
<evidence type="ECO:0000313" key="13">
    <source>
        <dbReference type="Proteomes" id="UP000184520"/>
    </source>
</evidence>
<dbReference type="Proteomes" id="UP000184520">
    <property type="component" value="Unassembled WGS sequence"/>
</dbReference>
<dbReference type="EC" id="3.6.1.27" evidence="2"/>
<dbReference type="Pfam" id="PF01569">
    <property type="entry name" value="PAP2"/>
    <property type="match status" value="1"/>
</dbReference>
<dbReference type="SMART" id="SM00014">
    <property type="entry name" value="acidPPc"/>
    <property type="match status" value="1"/>
</dbReference>
<evidence type="ECO:0000256" key="9">
    <source>
        <dbReference type="ARBA" id="ARBA00047594"/>
    </source>
</evidence>
<feature type="transmembrane region" description="Helical" evidence="10">
    <location>
        <begin position="153"/>
        <end position="171"/>
    </location>
</feature>
<evidence type="ECO:0000313" key="12">
    <source>
        <dbReference type="EMBL" id="SHF81747.1"/>
    </source>
</evidence>
<evidence type="ECO:0000256" key="10">
    <source>
        <dbReference type="SAM" id="Phobius"/>
    </source>
</evidence>
<proteinExistence type="predicted"/>
<comment type="subcellular location">
    <subcellularLocation>
        <location evidence="1">Cell membrane</location>
        <topology evidence="1">Multi-pass membrane protein</topology>
    </subcellularLocation>
</comment>
<accession>A0A1M5ERE7</accession>
<dbReference type="OrthoDB" id="9780507at2"/>
<dbReference type="Gene3D" id="1.20.144.10">
    <property type="entry name" value="Phosphatidic acid phosphatase type 2/haloperoxidase"/>
    <property type="match status" value="1"/>
</dbReference>
<organism evidence="12 13">
    <name type="scientific">Marisediminitalea aggregata</name>
    <dbReference type="NCBI Taxonomy" id="634436"/>
    <lineage>
        <taxon>Bacteria</taxon>
        <taxon>Pseudomonadati</taxon>
        <taxon>Pseudomonadota</taxon>
        <taxon>Gammaproteobacteria</taxon>
        <taxon>Alteromonadales</taxon>
        <taxon>Alteromonadaceae</taxon>
        <taxon>Marisediminitalea</taxon>
    </lineage>
</organism>
<evidence type="ECO:0000256" key="4">
    <source>
        <dbReference type="ARBA" id="ARBA00022692"/>
    </source>
</evidence>
<dbReference type="EMBL" id="FQWD01000001">
    <property type="protein sequence ID" value="SHF81747.1"/>
    <property type="molecule type" value="Genomic_DNA"/>
</dbReference>
<dbReference type="GO" id="GO:0050380">
    <property type="term" value="F:undecaprenyl-diphosphatase activity"/>
    <property type="evidence" value="ECO:0007669"/>
    <property type="project" value="UniProtKB-EC"/>
</dbReference>
<keyword evidence="5" id="KW-0378">Hydrolase</keyword>
<protein>
    <recommendedName>
        <fullName evidence="2">undecaprenyl-diphosphate phosphatase</fullName>
        <ecNumber evidence="2">3.6.1.27</ecNumber>
    </recommendedName>
    <alternativeName>
        <fullName evidence="8">Undecaprenyl pyrophosphate phosphatase</fullName>
    </alternativeName>
</protein>
<name>A0A1M5ERE7_9ALTE</name>
<evidence type="ECO:0000256" key="1">
    <source>
        <dbReference type="ARBA" id="ARBA00004651"/>
    </source>
</evidence>
<keyword evidence="4 10" id="KW-0812">Transmembrane</keyword>
<evidence type="ECO:0000256" key="2">
    <source>
        <dbReference type="ARBA" id="ARBA00012374"/>
    </source>
</evidence>
<evidence type="ECO:0000256" key="3">
    <source>
        <dbReference type="ARBA" id="ARBA00022475"/>
    </source>
</evidence>
<dbReference type="GO" id="GO:0005886">
    <property type="term" value="C:plasma membrane"/>
    <property type="evidence" value="ECO:0007669"/>
    <property type="project" value="UniProtKB-SubCell"/>
</dbReference>
<evidence type="ECO:0000256" key="6">
    <source>
        <dbReference type="ARBA" id="ARBA00022989"/>
    </source>
</evidence>
<dbReference type="PANTHER" id="PTHR14969:SF62">
    <property type="entry name" value="DECAPRENYLPHOSPHORYL-5-PHOSPHORIBOSE PHOSPHATASE RV3807C-RELATED"/>
    <property type="match status" value="1"/>
</dbReference>
<dbReference type="SUPFAM" id="SSF48317">
    <property type="entry name" value="Acid phosphatase/Vanadium-dependent haloperoxidase"/>
    <property type="match status" value="1"/>
</dbReference>
<dbReference type="AlphaFoldDB" id="A0A1M5ERE7"/>
<dbReference type="RefSeq" id="WP_084526120.1">
    <property type="nucleotide sequence ID" value="NZ_FQWD01000001.1"/>
</dbReference>
<dbReference type="STRING" id="634436.SAMN05216361_0503"/>
<evidence type="ECO:0000256" key="8">
    <source>
        <dbReference type="ARBA" id="ARBA00032707"/>
    </source>
</evidence>
<keyword evidence="7 10" id="KW-0472">Membrane</keyword>
<keyword evidence="6 10" id="KW-1133">Transmembrane helix</keyword>
<feature type="transmembrane region" description="Helical" evidence="10">
    <location>
        <begin position="58"/>
        <end position="77"/>
    </location>
</feature>
<dbReference type="InterPro" id="IPR036938">
    <property type="entry name" value="PAP2/HPO_sf"/>
</dbReference>
<keyword evidence="13" id="KW-1185">Reference proteome</keyword>
<feature type="transmembrane region" description="Helical" evidence="10">
    <location>
        <begin position="112"/>
        <end position="133"/>
    </location>
</feature>
<evidence type="ECO:0000256" key="5">
    <source>
        <dbReference type="ARBA" id="ARBA00022801"/>
    </source>
</evidence>